<dbReference type="Proteomes" id="UP001464891">
    <property type="component" value="Unassembled WGS sequence"/>
</dbReference>
<dbReference type="InterPro" id="IPR000515">
    <property type="entry name" value="MetI-like"/>
</dbReference>
<feature type="transmembrane region" description="Helical" evidence="9">
    <location>
        <begin position="84"/>
        <end position="110"/>
    </location>
</feature>
<evidence type="ECO:0000256" key="4">
    <source>
        <dbReference type="ARBA" id="ARBA00022475"/>
    </source>
</evidence>
<evidence type="ECO:0000256" key="6">
    <source>
        <dbReference type="ARBA" id="ARBA00022692"/>
    </source>
</evidence>
<evidence type="ECO:0000313" key="12">
    <source>
        <dbReference type="Proteomes" id="UP001464891"/>
    </source>
</evidence>
<keyword evidence="12" id="KW-1185">Reference proteome</keyword>
<dbReference type="CDD" id="cd06261">
    <property type="entry name" value="TM_PBP2"/>
    <property type="match status" value="1"/>
</dbReference>
<comment type="similarity">
    <text evidence="2 9">Belongs to the binding-protein-dependent transport system permease family. CysTW subfamily.</text>
</comment>
<evidence type="ECO:0000256" key="1">
    <source>
        <dbReference type="ARBA" id="ARBA00004651"/>
    </source>
</evidence>
<evidence type="ECO:0000256" key="2">
    <source>
        <dbReference type="ARBA" id="ARBA00007069"/>
    </source>
</evidence>
<dbReference type="InterPro" id="IPR035906">
    <property type="entry name" value="MetI-like_sf"/>
</dbReference>
<dbReference type="InterPro" id="IPR005672">
    <property type="entry name" value="Phosphate_PstA"/>
</dbReference>
<evidence type="ECO:0000256" key="9">
    <source>
        <dbReference type="RuleBase" id="RU363043"/>
    </source>
</evidence>
<dbReference type="Pfam" id="PF00528">
    <property type="entry name" value="BPD_transp_1"/>
    <property type="match status" value="1"/>
</dbReference>
<feature type="domain" description="ABC transmembrane type-1" evidence="10">
    <location>
        <begin position="85"/>
        <end position="288"/>
    </location>
</feature>
<dbReference type="PANTHER" id="PTHR42922:SF1">
    <property type="entry name" value="PHOSPHATE TRANSPORT SYSTEM PERMEASE PROTEIN PSTA"/>
    <property type="match status" value="1"/>
</dbReference>
<evidence type="ECO:0000256" key="3">
    <source>
        <dbReference type="ARBA" id="ARBA00022448"/>
    </source>
</evidence>
<dbReference type="PANTHER" id="PTHR42922">
    <property type="entry name" value="PHOSPHATE TRANSPORT SYSTEM PERMEASE PROTEIN PSTA"/>
    <property type="match status" value="1"/>
</dbReference>
<comment type="subcellular location">
    <subcellularLocation>
        <location evidence="1 9">Cell membrane</location>
        <topology evidence="1 9">Multi-pass membrane protein</topology>
    </subcellularLocation>
</comment>
<keyword evidence="4 9" id="KW-1003">Cell membrane</keyword>
<keyword evidence="5" id="KW-0592">Phosphate transport</keyword>
<evidence type="ECO:0000313" key="11">
    <source>
        <dbReference type="EMBL" id="MEP0816244.1"/>
    </source>
</evidence>
<dbReference type="SUPFAM" id="SSF161098">
    <property type="entry name" value="MetI-like"/>
    <property type="match status" value="1"/>
</dbReference>
<protein>
    <recommendedName>
        <fullName evidence="9">Phosphate transport system permease protein PstA</fullName>
    </recommendedName>
</protein>
<keyword evidence="8 9" id="KW-0472">Membrane</keyword>
<organism evidence="11 12">
    <name type="scientific">Trichocoleus desertorum GB2-A4</name>
    <dbReference type="NCBI Taxonomy" id="2933944"/>
    <lineage>
        <taxon>Bacteria</taxon>
        <taxon>Bacillati</taxon>
        <taxon>Cyanobacteriota</taxon>
        <taxon>Cyanophyceae</taxon>
        <taxon>Leptolyngbyales</taxon>
        <taxon>Trichocoleusaceae</taxon>
        <taxon>Trichocoleus</taxon>
    </lineage>
</organism>
<feature type="transmembrane region" description="Helical" evidence="9">
    <location>
        <begin position="122"/>
        <end position="146"/>
    </location>
</feature>
<keyword evidence="7 9" id="KW-1133">Transmembrane helix</keyword>
<feature type="transmembrane region" description="Helical" evidence="9">
    <location>
        <begin position="152"/>
        <end position="171"/>
    </location>
</feature>
<dbReference type="Gene3D" id="1.10.3720.10">
    <property type="entry name" value="MetI-like"/>
    <property type="match status" value="1"/>
</dbReference>
<proteinExistence type="inferred from homology"/>
<sequence>MADFPIPSPPPFSPRSLMRSRTSPRTLFSAAMTGLVFIAAAIALLPLVAVLTYVILNGADRLSLDLFTQLPPPPLVKGGGFGNAILGTLLTVGIGAAISIPAGILGAIFLSEFARDTTLASWVDFFNNVLSGVPSIVVGVFAYSVVVLTTGTFSALAGGVALAVLMLPIVVRTAAEALESVPNEIRQAAVGLGATEFQTVARVVLPAAIPAILTGVMLSVARAAGETAPLIFTALFSQYWARGVMQPTPTLSVLIFNYAITPYKNQQELAWAGSLVLVALVLVTSILARWLTRRKA</sequence>
<dbReference type="InterPro" id="IPR051408">
    <property type="entry name" value="Phosphate_transprt_permease"/>
</dbReference>
<dbReference type="EMBL" id="JAMPKM010000002">
    <property type="protein sequence ID" value="MEP0816244.1"/>
    <property type="molecule type" value="Genomic_DNA"/>
</dbReference>
<evidence type="ECO:0000259" key="10">
    <source>
        <dbReference type="PROSITE" id="PS50928"/>
    </source>
</evidence>
<evidence type="ECO:0000256" key="5">
    <source>
        <dbReference type="ARBA" id="ARBA00022592"/>
    </source>
</evidence>
<accession>A0ABV0J3L9</accession>
<feature type="transmembrane region" description="Helical" evidence="9">
    <location>
        <begin position="203"/>
        <end position="224"/>
    </location>
</feature>
<gene>
    <name evidence="11" type="primary">pstA</name>
    <name evidence="11" type="ORF">NC998_03945</name>
</gene>
<keyword evidence="3" id="KW-0813">Transport</keyword>
<dbReference type="NCBIfam" id="TIGR00974">
    <property type="entry name" value="3a0107s02c"/>
    <property type="match status" value="1"/>
</dbReference>
<comment type="caution">
    <text evidence="11">The sequence shown here is derived from an EMBL/GenBank/DDBJ whole genome shotgun (WGS) entry which is preliminary data.</text>
</comment>
<evidence type="ECO:0000256" key="8">
    <source>
        <dbReference type="ARBA" id="ARBA00023136"/>
    </source>
</evidence>
<feature type="transmembrane region" description="Helical" evidence="9">
    <location>
        <begin position="269"/>
        <end position="291"/>
    </location>
</feature>
<dbReference type="RefSeq" id="WP_190433492.1">
    <property type="nucleotide sequence ID" value="NZ_JAMPKM010000002.1"/>
</dbReference>
<reference evidence="11 12" key="1">
    <citation type="submission" date="2022-04" db="EMBL/GenBank/DDBJ databases">
        <title>Positive selection, recombination, and allopatry shape intraspecific diversity of widespread and dominant cyanobacteria.</title>
        <authorList>
            <person name="Wei J."/>
            <person name="Shu W."/>
            <person name="Hu C."/>
        </authorList>
    </citation>
    <scope>NUCLEOTIDE SEQUENCE [LARGE SCALE GENOMIC DNA]</scope>
    <source>
        <strain evidence="11 12">GB2-A4</strain>
    </source>
</reference>
<keyword evidence="6 9" id="KW-0812">Transmembrane</keyword>
<name>A0ABV0J3L9_9CYAN</name>
<dbReference type="PROSITE" id="PS50928">
    <property type="entry name" value="ABC_TM1"/>
    <property type="match status" value="1"/>
</dbReference>
<feature type="transmembrane region" description="Helical" evidence="9">
    <location>
        <begin position="27"/>
        <end position="56"/>
    </location>
</feature>
<evidence type="ECO:0000256" key="7">
    <source>
        <dbReference type="ARBA" id="ARBA00022989"/>
    </source>
</evidence>